<evidence type="ECO:0000313" key="2">
    <source>
        <dbReference type="RefSeq" id="XP_017034630.1"/>
    </source>
</evidence>
<gene>
    <name evidence="2" type="primary">LOC108083391</name>
</gene>
<proteinExistence type="predicted"/>
<evidence type="ECO:0000313" key="1">
    <source>
        <dbReference type="Proteomes" id="UP001652661"/>
    </source>
</evidence>
<dbReference type="Proteomes" id="UP001652661">
    <property type="component" value="Chromosome X"/>
</dbReference>
<dbReference type="AlphaFoldDB" id="A0A6P4J164"/>
<reference evidence="2" key="1">
    <citation type="submission" date="2025-08" db="UniProtKB">
        <authorList>
            <consortium name="RefSeq"/>
        </authorList>
    </citation>
    <scope>IDENTIFICATION</scope>
    <source>
        <strain evidence="2">14028-0561.14</strain>
        <tissue evidence="2">Whole fly</tissue>
    </source>
</reference>
<dbReference type="RefSeq" id="XP_017034630.1">
    <property type="nucleotide sequence ID" value="XM_017179141.3"/>
</dbReference>
<keyword evidence="1" id="KW-1185">Reference proteome</keyword>
<dbReference type="GeneID" id="108083391"/>
<organism evidence="1 2">
    <name type="scientific">Drosophila kikkawai</name>
    <name type="common">Fruit fly</name>
    <dbReference type="NCBI Taxonomy" id="30033"/>
    <lineage>
        <taxon>Eukaryota</taxon>
        <taxon>Metazoa</taxon>
        <taxon>Ecdysozoa</taxon>
        <taxon>Arthropoda</taxon>
        <taxon>Hexapoda</taxon>
        <taxon>Insecta</taxon>
        <taxon>Pterygota</taxon>
        <taxon>Neoptera</taxon>
        <taxon>Endopterygota</taxon>
        <taxon>Diptera</taxon>
        <taxon>Brachycera</taxon>
        <taxon>Muscomorpha</taxon>
        <taxon>Ephydroidea</taxon>
        <taxon>Drosophilidae</taxon>
        <taxon>Drosophila</taxon>
        <taxon>Sophophora</taxon>
    </lineage>
</organism>
<name>A0A6P4J164_DROKI</name>
<dbReference type="OrthoDB" id="66546at2759"/>
<sequence>MVKQSWKHNIADDVNDDNALLMAVVQLSISLGDYAHDVLTSLAILKQPPSPNLMDGPSEIDLIEQFQQKFDELSQMANAYSNNVNSHYFIHVHKHLKTLVQDELQRVQLLDHLYKLFDAAHPTVGTPYEQTLEDLFGW</sequence>
<accession>A0A6P4J164</accession>
<protein>
    <submittedName>
        <fullName evidence="2">Uncharacterized protein</fullName>
    </submittedName>
</protein>